<feature type="transmembrane region" description="Helical" evidence="1">
    <location>
        <begin position="114"/>
        <end position="135"/>
    </location>
</feature>
<organism evidence="2 3">
    <name type="scientific">Marinicauda salina</name>
    <dbReference type="NCBI Taxonomy" id="2135793"/>
    <lineage>
        <taxon>Bacteria</taxon>
        <taxon>Pseudomonadati</taxon>
        <taxon>Pseudomonadota</taxon>
        <taxon>Alphaproteobacteria</taxon>
        <taxon>Maricaulales</taxon>
        <taxon>Maricaulaceae</taxon>
        <taxon>Marinicauda</taxon>
    </lineage>
</organism>
<keyword evidence="3" id="KW-1185">Reference proteome</keyword>
<accession>A0A2U2BVS0</accession>
<gene>
    <name evidence="2" type="ORF">DDZ18_00235</name>
</gene>
<dbReference type="AlphaFoldDB" id="A0A2U2BVS0"/>
<feature type="transmembrane region" description="Helical" evidence="1">
    <location>
        <begin position="241"/>
        <end position="259"/>
    </location>
</feature>
<feature type="transmembrane region" description="Helical" evidence="1">
    <location>
        <begin position="175"/>
        <end position="193"/>
    </location>
</feature>
<feature type="transmembrane region" description="Helical" evidence="1">
    <location>
        <begin position="341"/>
        <end position="360"/>
    </location>
</feature>
<feature type="transmembrane region" description="Helical" evidence="1">
    <location>
        <begin position="88"/>
        <end position="108"/>
    </location>
</feature>
<comment type="caution">
    <text evidence="2">The sequence shown here is derived from an EMBL/GenBank/DDBJ whole genome shotgun (WGS) entry which is preliminary data.</text>
</comment>
<dbReference type="InterPro" id="IPR010266">
    <property type="entry name" value="NnrS"/>
</dbReference>
<proteinExistence type="predicted"/>
<feature type="transmembrane region" description="Helical" evidence="1">
    <location>
        <begin position="366"/>
        <end position="387"/>
    </location>
</feature>
<feature type="transmembrane region" description="Helical" evidence="1">
    <location>
        <begin position="57"/>
        <end position="81"/>
    </location>
</feature>
<feature type="transmembrane region" description="Helical" evidence="1">
    <location>
        <begin position="147"/>
        <end position="169"/>
    </location>
</feature>
<feature type="transmembrane region" description="Helical" evidence="1">
    <location>
        <begin position="25"/>
        <end position="45"/>
    </location>
</feature>
<dbReference type="EMBL" id="QEXV01000001">
    <property type="protein sequence ID" value="PWE18079.1"/>
    <property type="molecule type" value="Genomic_DNA"/>
</dbReference>
<sequence length="395" mass="40661">MPRDPIAARREYAGPALFSYGFRPFFLFGALWAALAAPIWMGVFLSGGATVGTAPALAWHVHEMVFGFLAAIIAGFLLTAVPNWTGGLAVMGGRLAGLFGLWAAGRAAMLAQGAAPVAAAIVDSAFLVLFAAMIWREVLLGGNRRNAPVCALTSLLALANIGFHAALITGADWRAAQGAAIAAVAMLIALIGGRITPSFTRNWMTQRGMSDLPAAMGAFDAGALAAAGAGLLAWILAPMDWFAGALLLIAGAMHAIRLARWKGWHTTAEPLVTILHVGYAWLPLGLVLMGASAIAPGPVPASAALHALTAGAMGTMTLAVMTRATLGHTGRDRAADAWTRLIYGLVVAGALIRVLAPIALGAGQYAALGAGAALWSAAFAVFVLRYGPMLVAPRR</sequence>
<feature type="transmembrane region" description="Helical" evidence="1">
    <location>
        <begin position="214"/>
        <end position="235"/>
    </location>
</feature>
<keyword evidence="1" id="KW-0472">Membrane</keyword>
<dbReference type="Proteomes" id="UP000245168">
    <property type="component" value="Unassembled WGS sequence"/>
</dbReference>
<evidence type="ECO:0000313" key="3">
    <source>
        <dbReference type="Proteomes" id="UP000245168"/>
    </source>
</evidence>
<evidence type="ECO:0000313" key="2">
    <source>
        <dbReference type="EMBL" id="PWE18079.1"/>
    </source>
</evidence>
<feature type="transmembrane region" description="Helical" evidence="1">
    <location>
        <begin position="301"/>
        <end position="320"/>
    </location>
</feature>
<keyword evidence="1" id="KW-0812">Transmembrane</keyword>
<evidence type="ECO:0000256" key="1">
    <source>
        <dbReference type="SAM" id="Phobius"/>
    </source>
</evidence>
<feature type="transmembrane region" description="Helical" evidence="1">
    <location>
        <begin position="271"/>
        <end position="295"/>
    </location>
</feature>
<reference evidence="3" key="1">
    <citation type="submission" date="2018-05" db="EMBL/GenBank/DDBJ databases">
        <authorList>
            <person name="Liu B.-T."/>
        </authorList>
    </citation>
    <scope>NUCLEOTIDE SEQUENCE [LARGE SCALE GENOMIC DNA]</scope>
    <source>
        <strain evidence="3">WD6-1</strain>
    </source>
</reference>
<dbReference type="OrthoDB" id="9770040at2"/>
<dbReference type="Pfam" id="PF05940">
    <property type="entry name" value="NnrS"/>
    <property type="match status" value="1"/>
</dbReference>
<protein>
    <submittedName>
        <fullName evidence="2">NnrS family protein</fullName>
    </submittedName>
</protein>
<name>A0A2U2BVS0_9PROT</name>
<keyword evidence="1" id="KW-1133">Transmembrane helix</keyword>